<sequence length="126" mass="14252">MNFTSDNTDNIEYNLLQSSCTTTVPVDGIYFDETESMINHARSSPMNASDVVEITTIYSIINDSQESIPHHYEDNDDEQEEKIKYSNNERPKKLFRKIASGGKNEGSMMNSPDGNHILSEKDLLNS</sequence>
<keyword evidence="3" id="KW-1185">Reference proteome</keyword>
<dbReference type="STRING" id="6182.A0A4Z2D522"/>
<comment type="caution">
    <text evidence="2">The sequence shown here is derived from an EMBL/GenBank/DDBJ whole genome shotgun (WGS) entry which is preliminary data.</text>
</comment>
<gene>
    <name evidence="2" type="ORF">EWB00_004477</name>
</gene>
<dbReference type="Proteomes" id="UP000311919">
    <property type="component" value="Unassembled WGS sequence"/>
</dbReference>
<dbReference type="OrthoDB" id="6287816at2759"/>
<accession>A0A4Z2D522</accession>
<evidence type="ECO:0000313" key="3">
    <source>
        <dbReference type="Proteomes" id="UP000311919"/>
    </source>
</evidence>
<name>A0A4Z2D522_SCHJA</name>
<dbReference type="EMBL" id="SKCS01000287">
    <property type="protein sequence ID" value="TNN11577.1"/>
    <property type="molecule type" value="Genomic_DNA"/>
</dbReference>
<feature type="region of interest" description="Disordered" evidence="1">
    <location>
        <begin position="65"/>
        <end position="126"/>
    </location>
</feature>
<organism evidence="2 3">
    <name type="scientific">Schistosoma japonicum</name>
    <name type="common">Blood fluke</name>
    <dbReference type="NCBI Taxonomy" id="6182"/>
    <lineage>
        <taxon>Eukaryota</taxon>
        <taxon>Metazoa</taxon>
        <taxon>Spiralia</taxon>
        <taxon>Lophotrochozoa</taxon>
        <taxon>Platyhelminthes</taxon>
        <taxon>Trematoda</taxon>
        <taxon>Digenea</taxon>
        <taxon>Strigeidida</taxon>
        <taxon>Schistosomatoidea</taxon>
        <taxon>Schistosomatidae</taxon>
        <taxon>Schistosoma</taxon>
    </lineage>
</organism>
<evidence type="ECO:0000313" key="2">
    <source>
        <dbReference type="EMBL" id="TNN11577.1"/>
    </source>
</evidence>
<reference evidence="2 3" key="1">
    <citation type="submission" date="2019-03" db="EMBL/GenBank/DDBJ databases">
        <title>An improved genome assembly of the fluke Schistosoma japonicum.</title>
        <authorList>
            <person name="Hu W."/>
            <person name="Luo F."/>
            <person name="Yin M."/>
            <person name="Mo X."/>
            <person name="Sun C."/>
            <person name="Wu Q."/>
            <person name="Zhu B."/>
            <person name="Xiang M."/>
            <person name="Wang J."/>
            <person name="Wang Y."/>
            <person name="Zhang T."/>
            <person name="Xu B."/>
            <person name="Zheng H."/>
            <person name="Feng Z."/>
        </authorList>
    </citation>
    <scope>NUCLEOTIDE SEQUENCE [LARGE SCALE GENOMIC DNA]</scope>
    <source>
        <strain evidence="2">HuSjv2</strain>
        <tissue evidence="2">Worms</tissue>
    </source>
</reference>
<dbReference type="AlphaFoldDB" id="A0A4Z2D522"/>
<feature type="compositionally biased region" description="Basic and acidic residues" evidence="1">
    <location>
        <begin position="81"/>
        <end position="92"/>
    </location>
</feature>
<proteinExistence type="predicted"/>
<evidence type="ECO:0000256" key="1">
    <source>
        <dbReference type="SAM" id="MobiDB-lite"/>
    </source>
</evidence>
<protein>
    <submittedName>
        <fullName evidence="2">Uncharacterized protein</fullName>
    </submittedName>
</protein>